<evidence type="ECO:0000256" key="5">
    <source>
        <dbReference type="ARBA" id="ARBA00023054"/>
    </source>
</evidence>
<dbReference type="SMART" id="SM00222">
    <property type="entry name" value="Sec7"/>
    <property type="match status" value="1"/>
</dbReference>
<feature type="compositionally biased region" description="Low complexity" evidence="6">
    <location>
        <begin position="277"/>
        <end position="291"/>
    </location>
</feature>
<feature type="domain" description="SEC7" evidence="7">
    <location>
        <begin position="368"/>
        <end position="554"/>
    </location>
</feature>
<dbReference type="GO" id="GO:0032012">
    <property type="term" value="P:regulation of ARF protein signal transduction"/>
    <property type="evidence" value="ECO:0007669"/>
    <property type="project" value="InterPro"/>
</dbReference>
<dbReference type="SUPFAM" id="SSF50729">
    <property type="entry name" value="PH domain-like"/>
    <property type="match status" value="1"/>
</dbReference>
<keyword evidence="5" id="KW-0175">Coiled coil</keyword>
<dbReference type="GO" id="GO:0030036">
    <property type="term" value="P:actin cytoskeleton organization"/>
    <property type="evidence" value="ECO:0007669"/>
    <property type="project" value="TreeGrafter"/>
</dbReference>
<dbReference type="Pfam" id="PF16453">
    <property type="entry name" value="IQ_SEC7_PH"/>
    <property type="match status" value="1"/>
</dbReference>
<dbReference type="Pfam" id="PF01369">
    <property type="entry name" value="Sec7"/>
    <property type="match status" value="1"/>
</dbReference>
<dbReference type="EMBL" id="JAWJWE010000005">
    <property type="protein sequence ID" value="KAK6634613.1"/>
    <property type="molecule type" value="Genomic_DNA"/>
</dbReference>
<dbReference type="FunFam" id="1.10.1000.11:FF:000009">
    <property type="entry name" value="IQ motif and SEC7 domain-containing protein"/>
    <property type="match status" value="1"/>
</dbReference>
<feature type="compositionally biased region" description="Polar residues" evidence="6">
    <location>
        <begin position="206"/>
        <end position="222"/>
    </location>
</feature>
<dbReference type="CDD" id="cd13318">
    <property type="entry name" value="PH_IQSEC"/>
    <property type="match status" value="1"/>
</dbReference>
<evidence type="ECO:0000313" key="9">
    <source>
        <dbReference type="Proteomes" id="UP001372834"/>
    </source>
</evidence>
<dbReference type="Proteomes" id="UP001372834">
    <property type="component" value="Unassembled WGS sequence"/>
</dbReference>
<dbReference type="InterPro" id="IPR035999">
    <property type="entry name" value="Sec7_dom_sf"/>
</dbReference>
<comment type="caution">
    <text evidence="8">The sequence shown here is derived from an EMBL/GenBank/DDBJ whole genome shotgun (WGS) entry which is preliminary data.</text>
</comment>
<evidence type="ECO:0000256" key="3">
    <source>
        <dbReference type="ARBA" id="ARBA00022490"/>
    </source>
</evidence>
<proteinExistence type="inferred from homology"/>
<feature type="compositionally biased region" description="Low complexity" evidence="6">
    <location>
        <begin position="223"/>
        <end position="238"/>
    </location>
</feature>
<evidence type="ECO:0000256" key="4">
    <source>
        <dbReference type="ARBA" id="ARBA00022553"/>
    </source>
</evidence>
<dbReference type="FunFam" id="1.10.220.20:FF:000001">
    <property type="entry name" value="IQ motif and SEC7 domain-containing protein 1"/>
    <property type="match status" value="1"/>
</dbReference>
<protein>
    <recommendedName>
        <fullName evidence="7">SEC7 domain-containing protein</fullName>
    </recommendedName>
</protein>
<comment type="similarity">
    <text evidence="2">Belongs to the BRAG family.</text>
</comment>
<evidence type="ECO:0000256" key="2">
    <source>
        <dbReference type="ARBA" id="ARBA00006248"/>
    </source>
</evidence>
<feature type="compositionally biased region" description="Low complexity" evidence="6">
    <location>
        <begin position="793"/>
        <end position="804"/>
    </location>
</feature>
<dbReference type="PANTHER" id="PTHR10663">
    <property type="entry name" value="GUANYL-NUCLEOTIDE EXCHANGE FACTOR"/>
    <property type="match status" value="1"/>
</dbReference>
<dbReference type="AlphaFoldDB" id="A0AAN8P6U8"/>
<dbReference type="GO" id="GO:0005737">
    <property type="term" value="C:cytoplasm"/>
    <property type="evidence" value="ECO:0007669"/>
    <property type="project" value="UniProtKB-SubCell"/>
</dbReference>
<keyword evidence="4" id="KW-0597">Phosphoprotein</keyword>
<feature type="region of interest" description="Disordered" evidence="6">
    <location>
        <begin position="769"/>
        <end position="825"/>
    </location>
</feature>
<dbReference type="FunFam" id="2.30.29.30:FF:000004">
    <property type="entry name" value="IQ motif and SEC7 domain-containing protein 1"/>
    <property type="match status" value="1"/>
</dbReference>
<feature type="region of interest" description="Disordered" evidence="6">
    <location>
        <begin position="205"/>
        <end position="333"/>
    </location>
</feature>
<dbReference type="Gene3D" id="1.10.1000.11">
    <property type="entry name" value="Arf Nucleotide-binding Site Opener,domain 2"/>
    <property type="match status" value="1"/>
</dbReference>
<evidence type="ECO:0000256" key="6">
    <source>
        <dbReference type="SAM" id="MobiDB-lite"/>
    </source>
</evidence>
<comment type="subcellular location">
    <subcellularLocation>
        <location evidence="1">Cytoplasm</location>
    </subcellularLocation>
</comment>
<dbReference type="InterPro" id="IPR033742">
    <property type="entry name" value="IQSEC_PH"/>
</dbReference>
<dbReference type="GO" id="GO:0005085">
    <property type="term" value="F:guanyl-nucleotide exchange factor activity"/>
    <property type="evidence" value="ECO:0007669"/>
    <property type="project" value="InterPro"/>
</dbReference>
<reference evidence="8 9" key="1">
    <citation type="submission" date="2023-10" db="EMBL/GenBank/DDBJ databases">
        <title>Genomes of two closely related lineages of the louse Polyplax serrata with different host specificities.</title>
        <authorList>
            <person name="Martinu J."/>
            <person name="Tarabai H."/>
            <person name="Stefka J."/>
            <person name="Hypsa V."/>
        </authorList>
    </citation>
    <scope>NUCLEOTIDE SEQUENCE [LARGE SCALE GENOMIC DNA]</scope>
    <source>
        <strain evidence="8">HR10_N</strain>
    </source>
</reference>
<keyword evidence="3" id="KW-0963">Cytoplasm</keyword>
<accession>A0AAN8P6U8</accession>
<feature type="compositionally biased region" description="Polar residues" evidence="6">
    <location>
        <begin position="250"/>
        <end position="261"/>
    </location>
</feature>
<dbReference type="InterPro" id="IPR000904">
    <property type="entry name" value="Sec7_dom"/>
</dbReference>
<evidence type="ECO:0000259" key="7">
    <source>
        <dbReference type="PROSITE" id="PS50190"/>
    </source>
</evidence>
<name>A0AAN8P6U8_POLSC</name>
<dbReference type="PROSITE" id="PS50190">
    <property type="entry name" value="SEC7"/>
    <property type="match status" value="1"/>
</dbReference>
<dbReference type="InterPro" id="IPR023394">
    <property type="entry name" value="Sec7_C_sf"/>
</dbReference>
<dbReference type="Gene3D" id="2.30.29.30">
    <property type="entry name" value="Pleckstrin-homology domain (PH domain)/Phosphotyrosine-binding domain (PTB)"/>
    <property type="match status" value="1"/>
</dbReference>
<dbReference type="Gene3D" id="1.10.220.20">
    <property type="match status" value="1"/>
</dbReference>
<dbReference type="CDD" id="cd00171">
    <property type="entry name" value="Sec7"/>
    <property type="match status" value="1"/>
</dbReference>
<gene>
    <name evidence="8" type="ORF">RUM43_012014</name>
</gene>
<dbReference type="InterPro" id="IPR011993">
    <property type="entry name" value="PH-like_dom_sf"/>
</dbReference>
<sequence length="857" mass="97342">MRRWTSMGQSISNRFADERKRYELSQDLLDKQIEMLERKYGGERARNAALTIQRAFRRYTLLKKFDAITAMAKAERRLSRRLQENFDNEVANFENELQGSSKMQQSRPAPLRSLSMREKRHLDPNSLPRSQSGCCELGHQSMEYYTPTGMQPCALHTPPMSGAYRDSAHYYTPQEVFTEVNHPVTHYSQCSHSNLQRDAFARRSTPVVQRNATPNQQGSAWNPQASPSPSSYPSRPNSANKKVPPEVPKRTSSISCRSTPDSMIRGNGLSKTFENGSLSSVQSSGSDSSISIDRVPTEGAEGESRNRSSPVWKRKTQAMSPEHAISDTSADLSRKELSNTHTNSYQQVHDHSVTDSQHALYKVSEAIRKRQYRVGLNLFNKKPERGVTYLIKRGFLNNTPQAVASFLITRKGLSRQMIGEYLGNLQNEFNMEVLQCFSSELDLAGMQVDVALRKFQTYFRMPGEAQKIERLMEVFSQRYCSCNREVVARLRSPDTVFVLAFAIIMLNTDLHTPNLKPERRMKLEDFIKNLRGIDDCGDIDREMLAGIYERVKANEFKPGNDHVSQVTKVQSNIAGKKPNLALPHRRLVCYCRLYELPDVYKKERPGVHQREVFLFNDLLVVTKIFSKKKNSVTYTFRESFPLCGMVVSTFEVPYYQYGIRLSQRVDGKVLITFNARNEHDRCKFAEDLRESISEMDEMENLRIEQELERQKSGRGRGGPPENRDSGVADVEVCPYGPQQQEESKRTLLETQLKRSALSNSLLDIHEQFVTEKPQQRRGSVGSLDSGMSISFQSTSASTVSRDSSPQNIQPAAAGGPGVKGPKMMNHQQSFLGGLFAKRERKTSRAGQEECFSRTTEV</sequence>
<dbReference type="SUPFAM" id="SSF48425">
    <property type="entry name" value="Sec7 domain"/>
    <property type="match status" value="1"/>
</dbReference>
<evidence type="ECO:0000313" key="8">
    <source>
        <dbReference type="EMBL" id="KAK6634613.1"/>
    </source>
</evidence>
<evidence type="ECO:0000256" key="1">
    <source>
        <dbReference type="ARBA" id="ARBA00004496"/>
    </source>
</evidence>
<organism evidence="8 9">
    <name type="scientific">Polyplax serrata</name>
    <name type="common">Common mouse louse</name>
    <dbReference type="NCBI Taxonomy" id="468196"/>
    <lineage>
        <taxon>Eukaryota</taxon>
        <taxon>Metazoa</taxon>
        <taxon>Ecdysozoa</taxon>
        <taxon>Arthropoda</taxon>
        <taxon>Hexapoda</taxon>
        <taxon>Insecta</taxon>
        <taxon>Pterygota</taxon>
        <taxon>Neoptera</taxon>
        <taxon>Paraneoptera</taxon>
        <taxon>Psocodea</taxon>
        <taxon>Troctomorpha</taxon>
        <taxon>Phthiraptera</taxon>
        <taxon>Anoplura</taxon>
        <taxon>Polyplacidae</taxon>
        <taxon>Polyplax</taxon>
    </lineage>
</organism>
<dbReference type="PANTHER" id="PTHR10663:SF342">
    <property type="entry name" value="FI21420P1"/>
    <property type="match status" value="1"/>
</dbReference>
<feature type="region of interest" description="Disordered" evidence="6">
    <location>
        <begin position="707"/>
        <end position="730"/>
    </location>
</feature>